<name>A0ABS6WYC5_9BACT</name>
<evidence type="ECO:0000313" key="3">
    <source>
        <dbReference type="Proteomes" id="UP000826188"/>
    </source>
</evidence>
<comment type="caution">
    <text evidence="2">The sequence shown here is derived from an EMBL/GenBank/DDBJ whole genome shotgun (WGS) entry which is preliminary data.</text>
</comment>
<dbReference type="EMBL" id="JAHWGL010000009">
    <property type="protein sequence ID" value="MBW3127768.1"/>
    <property type="molecule type" value="Genomic_DNA"/>
</dbReference>
<proteinExistence type="predicted"/>
<dbReference type="Pfam" id="PF12146">
    <property type="entry name" value="Hydrolase_4"/>
    <property type="match status" value="1"/>
</dbReference>
<organism evidence="2 3">
    <name type="scientific">Hymenobacter profundi</name>
    <dbReference type="NCBI Taxonomy" id="1982110"/>
    <lineage>
        <taxon>Bacteria</taxon>
        <taxon>Pseudomonadati</taxon>
        <taxon>Bacteroidota</taxon>
        <taxon>Cytophagia</taxon>
        <taxon>Cytophagales</taxon>
        <taxon>Hymenobacteraceae</taxon>
        <taxon>Hymenobacter</taxon>
    </lineage>
</organism>
<accession>A0ABS6WYC5</accession>
<keyword evidence="3" id="KW-1185">Reference proteome</keyword>
<reference evidence="2 3" key="1">
    <citation type="submission" date="2021-07" db="EMBL/GenBank/DDBJ databases">
        <title>Hymenobacter profundi sp. nov., isolated from deep-sea water.</title>
        <authorList>
            <person name="Kim M.K."/>
        </authorList>
    </citation>
    <scope>NUCLEOTIDE SEQUENCE [LARGE SCALE GENOMIC DNA]</scope>
    <source>
        <strain evidence="2 3">M2</strain>
    </source>
</reference>
<dbReference type="InterPro" id="IPR051044">
    <property type="entry name" value="MAG_DAG_Lipase"/>
</dbReference>
<gene>
    <name evidence="2" type="ORF">KYK14_04360</name>
</gene>
<protein>
    <submittedName>
        <fullName evidence="2">Lysophospholipase</fullName>
    </submittedName>
</protein>
<evidence type="ECO:0000313" key="2">
    <source>
        <dbReference type="EMBL" id="MBW3127768.1"/>
    </source>
</evidence>
<evidence type="ECO:0000259" key="1">
    <source>
        <dbReference type="Pfam" id="PF12146"/>
    </source>
</evidence>
<dbReference type="RefSeq" id="WP_219157221.1">
    <property type="nucleotide sequence ID" value="NZ_JAHWGL010000009.1"/>
</dbReference>
<dbReference type="Proteomes" id="UP000826188">
    <property type="component" value="Unassembled WGS sequence"/>
</dbReference>
<feature type="domain" description="Serine aminopeptidase S33" evidence="1">
    <location>
        <begin position="21"/>
        <end position="284"/>
    </location>
</feature>
<dbReference type="PANTHER" id="PTHR11614">
    <property type="entry name" value="PHOSPHOLIPASE-RELATED"/>
    <property type="match status" value="1"/>
</dbReference>
<dbReference type="InterPro" id="IPR022742">
    <property type="entry name" value="Hydrolase_4"/>
</dbReference>
<sequence>MHTEASLAGLQYTLFAPDTQPVTATLLLLHGMAEHHQRYAAFAQYLTTHGVAVLAYDQLGHGRTAPTNAERGFFQLDHPVERLVQDAAHMATTLARLFPAVPHFVLGHSMGSFVVRCLLQQAGSCFQGAILMGTAAAVPGASLARALLSVLNQLVPRHRTKLLNAFFGWVNNRAFKEPAPNDSLKWLSANQQNQVAYLQDPLCGIPFTNNGFYTLLSLMKQATEGPWTSGIPAVLPVLLVSGEDDPVGQFGQGIRRVAQQLRQAGFAQVQQILYPGLRHEILQEASKQQVYDDVATWISARVVQVPPKHEGERTNNWCHLRP</sequence>